<dbReference type="OrthoDB" id="653307at2"/>
<dbReference type="AlphaFoldDB" id="A0A2T7TEI9"/>
<name>A0A2T7TEI9_9ACTN</name>
<dbReference type="Proteomes" id="UP000245992">
    <property type="component" value="Unassembled WGS sequence"/>
</dbReference>
<proteinExistence type="predicted"/>
<accession>A0A2T7TEI9</accession>
<dbReference type="InterPro" id="IPR046271">
    <property type="entry name" value="DUF6304"/>
</dbReference>
<keyword evidence="2" id="KW-1185">Reference proteome</keyword>
<reference evidence="1 2" key="1">
    <citation type="submission" date="2013-12" db="EMBL/GenBank/DDBJ databases">
        <title>Annotated genome of Streptomyces scopuliridis.</title>
        <authorList>
            <person name="Olson J.B."/>
        </authorList>
    </citation>
    <scope>NUCLEOTIDE SEQUENCE [LARGE SCALE GENOMIC DNA]</scope>
    <source>
        <strain evidence="1 2">RB72</strain>
    </source>
</reference>
<protein>
    <submittedName>
        <fullName evidence="1">Uncharacterized protein</fullName>
    </submittedName>
</protein>
<comment type="caution">
    <text evidence="1">The sequence shown here is derived from an EMBL/GenBank/DDBJ whole genome shotgun (WGS) entry which is preliminary data.</text>
</comment>
<evidence type="ECO:0000313" key="1">
    <source>
        <dbReference type="EMBL" id="PVE13498.1"/>
    </source>
</evidence>
<gene>
    <name evidence="1" type="ORF">Y717_18175</name>
</gene>
<dbReference type="Pfam" id="PF19822">
    <property type="entry name" value="DUF6304"/>
    <property type="match status" value="1"/>
</dbReference>
<dbReference type="RefSeq" id="WP_030352789.1">
    <property type="nucleotide sequence ID" value="NZ_AZSP01000027.1"/>
</dbReference>
<organism evidence="1 2">
    <name type="scientific">Streptomyces scopuliridis RB72</name>
    <dbReference type="NCBI Taxonomy" id="1440053"/>
    <lineage>
        <taxon>Bacteria</taxon>
        <taxon>Bacillati</taxon>
        <taxon>Actinomycetota</taxon>
        <taxon>Actinomycetes</taxon>
        <taxon>Kitasatosporales</taxon>
        <taxon>Streptomycetaceae</taxon>
        <taxon>Streptomyces</taxon>
    </lineage>
</organism>
<sequence>MTAESTDSWAGWYRDRLGAEAITLSAGGQHVRTHIRGVEYEGADFAVLEAVGAGGLLTSCVMEWDIPLPVSSAGAVQQATLSCLLTLGERAAEGPVGRAELSLTLHCGGAAYASGIAGGGFEEALGRIRRQLPDGTELGDRPLVGAS</sequence>
<evidence type="ECO:0000313" key="2">
    <source>
        <dbReference type="Proteomes" id="UP000245992"/>
    </source>
</evidence>
<dbReference type="EMBL" id="AZSP01000027">
    <property type="protein sequence ID" value="PVE13498.1"/>
    <property type="molecule type" value="Genomic_DNA"/>
</dbReference>
<dbReference type="STRING" id="1440053.GCA_000718095_03747"/>